<dbReference type="FunFam" id="3.60.21.10:FF:000241">
    <property type="entry name" value="Acid sphingomyelinase-like phosphodiesterase 3b"/>
    <property type="match status" value="1"/>
</dbReference>
<dbReference type="PANTHER" id="PTHR10340">
    <property type="entry name" value="SPHINGOMYELIN PHOSPHODIESTERASE"/>
    <property type="match status" value="1"/>
</dbReference>
<dbReference type="AlphaFoldDB" id="A8B625"/>
<comment type="caution">
    <text evidence="3">The sequence shown here is derived from an EMBL/GenBank/DDBJ whole genome shotgun (WGS) entry which is preliminary data.</text>
</comment>
<evidence type="ECO:0000256" key="1">
    <source>
        <dbReference type="ARBA" id="ARBA00022801"/>
    </source>
</evidence>
<dbReference type="GO" id="GO:0016787">
    <property type="term" value="F:hydrolase activity"/>
    <property type="evidence" value="ECO:0007669"/>
    <property type="project" value="UniProtKB-KW"/>
</dbReference>
<keyword evidence="1" id="KW-0378">Hydrolase</keyword>
<dbReference type="HOGENOM" id="CLU_656300_0_0_1"/>
<dbReference type="InterPro" id="IPR029052">
    <property type="entry name" value="Metallo-depent_PP-like"/>
</dbReference>
<dbReference type="Proteomes" id="UP000001548">
    <property type="component" value="Unassembled WGS sequence"/>
</dbReference>
<protein>
    <submittedName>
        <fullName evidence="3">Acid sphingomyelinase</fullName>
    </submittedName>
</protein>
<dbReference type="SUPFAM" id="SSF56300">
    <property type="entry name" value="Metallo-dependent phosphatases"/>
    <property type="match status" value="1"/>
</dbReference>
<proteinExistence type="predicted"/>
<name>A8B625_GIAIC</name>
<gene>
    <name evidence="3" type="ORF">GL50803_0016737</name>
</gene>
<dbReference type="SMR" id="A8B625"/>
<dbReference type="EMBL" id="AACB03000001">
    <property type="protein sequence ID" value="KAE8305053.1"/>
    <property type="molecule type" value="Genomic_DNA"/>
</dbReference>
<dbReference type="GeneID" id="5702287"/>
<dbReference type="KEGG" id="gla:GL50803_0016737"/>
<evidence type="ECO:0000313" key="3">
    <source>
        <dbReference type="EMBL" id="KAE8305053.1"/>
    </source>
</evidence>
<dbReference type="PANTHER" id="PTHR10340:SF57">
    <property type="entry name" value="METALLOPHOS DOMAIN-CONTAINING PROTEIN"/>
    <property type="match status" value="1"/>
</dbReference>
<dbReference type="DNASU" id="5702287"/>
<reference evidence="3 4" key="1">
    <citation type="journal article" date="2007" name="Science">
        <title>Genomic minimalism in the early diverging intestinal parasite Giardia lamblia.</title>
        <authorList>
            <person name="Morrison H.G."/>
            <person name="McArthur A.G."/>
            <person name="Gillin F.D."/>
            <person name="Aley S.B."/>
            <person name="Adam R.D."/>
            <person name="Olsen G.J."/>
            <person name="Best A.A."/>
            <person name="Cande W.Z."/>
            <person name="Chen F."/>
            <person name="Cipriano M.J."/>
            <person name="Davids B.J."/>
            <person name="Dawson S.C."/>
            <person name="Elmendorf H.G."/>
            <person name="Hehl A.B."/>
            <person name="Holder M.E."/>
            <person name="Huse S.M."/>
            <person name="Kim U.U."/>
            <person name="Lasek-Nesselquist E."/>
            <person name="Manning G."/>
            <person name="Nigam A."/>
            <person name="Nixon J.E."/>
            <person name="Palm D."/>
            <person name="Passamaneck N.E."/>
            <person name="Prabhu A."/>
            <person name="Reich C.I."/>
            <person name="Reiner D.S."/>
            <person name="Samuelson J."/>
            <person name="Svard S.G."/>
            <person name="Sogin M.L."/>
        </authorList>
    </citation>
    <scope>NUCLEOTIDE SEQUENCE [LARGE SCALE GENOMIC DNA]</scope>
    <source>
        <strain evidence="3 4">WB C6</strain>
    </source>
</reference>
<evidence type="ECO:0000313" key="4">
    <source>
        <dbReference type="Proteomes" id="UP000001548"/>
    </source>
</evidence>
<keyword evidence="4" id="KW-1185">Reference proteome</keyword>
<dbReference type="VEuPathDB" id="GiardiaDB:GL50803_16737"/>
<sequence>MKALFYIGLCCAMASGGLSITVLADIHLDERYIETGSQEVFCRENQDRPEAKYSLPGCDSSESLVDAALASLQKEGPYNVMVVLGDIGPHSSESPEMTQRAIKAIADKLRRLFINKPPEQEMIILPVIGNNDVFPTYAVPTEDGDPQLLFVADQFKDLMTTEGYRQFQRRGYYSVPLSKHRVTFLVINANYYSVRHRELGEDPADQFKWVENQMIEAKAKGYRVILISHIPFGVNVYDESEALHSQYTDRIRSILRRYASTVLACLYGHYHSAYPLVLSAGEEPLVPMFICPSIAPSNYNNPGYYVFHISPLHEVDYDHYALNIEAANMQHREMHNSTELASFDCLYRFSQRYRPWLGLRALPTAQNIAHLYEHMLNDDFVWYQVRAATTSMLSERRLDFLQMAVDKAFMDAYNLSNSN</sequence>
<accession>A8B625</accession>
<keyword evidence="2" id="KW-0325">Glycoprotein</keyword>
<dbReference type="Gene3D" id="3.60.21.10">
    <property type="match status" value="1"/>
</dbReference>
<dbReference type="RefSeq" id="XP_001709364.1">
    <property type="nucleotide sequence ID" value="XM_001709312.1"/>
</dbReference>
<evidence type="ECO:0000256" key="2">
    <source>
        <dbReference type="ARBA" id="ARBA00023180"/>
    </source>
</evidence>
<organism evidence="3 4">
    <name type="scientific">Giardia intestinalis (strain ATCC 50803 / WB clone C6)</name>
    <name type="common">Giardia lamblia</name>
    <dbReference type="NCBI Taxonomy" id="184922"/>
    <lineage>
        <taxon>Eukaryota</taxon>
        <taxon>Metamonada</taxon>
        <taxon>Diplomonadida</taxon>
        <taxon>Hexamitidae</taxon>
        <taxon>Giardiinae</taxon>
        <taxon>Giardia</taxon>
    </lineage>
</organism>
<dbReference type="OMA" id="HVIVLHT"/>